<dbReference type="AlphaFoldDB" id="A0A1F6CCX4"/>
<gene>
    <name evidence="4" type="ORF">A3F84_18250</name>
</gene>
<evidence type="ECO:0000256" key="2">
    <source>
        <dbReference type="ARBA" id="ARBA00022801"/>
    </source>
</evidence>
<dbReference type="EMBL" id="MFKF01000286">
    <property type="protein sequence ID" value="OGG46762.1"/>
    <property type="molecule type" value="Genomic_DNA"/>
</dbReference>
<proteinExistence type="predicted"/>
<dbReference type="PANTHER" id="PTHR43037:SF5">
    <property type="entry name" value="FERULOYL ESTERASE"/>
    <property type="match status" value="1"/>
</dbReference>
<dbReference type="Gene3D" id="3.40.50.1820">
    <property type="entry name" value="alpha/beta hydrolase"/>
    <property type="match status" value="1"/>
</dbReference>
<keyword evidence="1" id="KW-0732">Signal</keyword>
<name>A0A1F6CCX4_HANXR</name>
<evidence type="ECO:0000259" key="3">
    <source>
        <dbReference type="Pfam" id="PF00326"/>
    </source>
</evidence>
<evidence type="ECO:0000256" key="1">
    <source>
        <dbReference type="ARBA" id="ARBA00022729"/>
    </source>
</evidence>
<organism evidence="4 5">
    <name type="scientific">Handelsmanbacteria sp. (strain RIFCSPLOWO2_12_FULL_64_10)</name>
    <dbReference type="NCBI Taxonomy" id="1817868"/>
    <lineage>
        <taxon>Bacteria</taxon>
        <taxon>Candidatus Handelsmaniibacteriota</taxon>
    </lineage>
</organism>
<dbReference type="InterPro" id="IPR001375">
    <property type="entry name" value="Peptidase_S9_cat"/>
</dbReference>
<sequence length="534" mass="58982">MKPVGQLQYFRSNVDGRLHPCAVCATDTTEEPKPLILEVSPGALGNLPGAVSMTEEIAGIAARHGHACVVLRPTGRGSGSVYQNYGEVDVLEAIEHVASHYAIDRDRITLTGSSMGGAAVWYLISHYPDLFAGAAPFCGYCDYRLWEKPGGLTFHLREWEEASWKSRSAAFLVENLEHTPVWMVHGEWDRAVGGGVSVEHSRQMARLMGEKGYSYIYTEVPKTGHGCRVPEVWEKVILYLLEQKKRRNPDHVSLVSYDLRHHRSCWVAIEQLAHYGERGAVDAGLTGDNRAAVHTDGVRAFSLGPIEGREAVTVVVDGQGLGEVNLSRSQTFRRGEDGVWRAGVFDLTREKRHGSSGPIGDLFYDGLILTPGTAGSEEAFFTSWAARDARMYYRNRNGGVHRGGIMGDNAVDLPIVNDNDLQEDALVHNNLLLYGTHASNSVLARFERELPLAFEGTTVHLADRTYTAKRAAVFAVFPHPGNPNRYVAVHGGVTPDAICWGSHLDMHLLPDYMVYSEGELLDWGFWGNDWRSQG</sequence>
<protein>
    <recommendedName>
        <fullName evidence="3">Peptidase S9 prolyl oligopeptidase catalytic domain-containing protein</fullName>
    </recommendedName>
</protein>
<accession>A0A1F6CCX4</accession>
<dbReference type="PANTHER" id="PTHR43037">
    <property type="entry name" value="UNNAMED PRODUCT-RELATED"/>
    <property type="match status" value="1"/>
</dbReference>
<dbReference type="InterPro" id="IPR029058">
    <property type="entry name" value="AB_hydrolase_fold"/>
</dbReference>
<dbReference type="GO" id="GO:0006508">
    <property type="term" value="P:proteolysis"/>
    <property type="evidence" value="ECO:0007669"/>
    <property type="project" value="InterPro"/>
</dbReference>
<feature type="domain" description="Peptidase S9 prolyl oligopeptidase catalytic" evidence="3">
    <location>
        <begin position="89"/>
        <end position="232"/>
    </location>
</feature>
<dbReference type="Pfam" id="PF00326">
    <property type="entry name" value="Peptidase_S9"/>
    <property type="match status" value="1"/>
</dbReference>
<dbReference type="GO" id="GO:0008236">
    <property type="term" value="F:serine-type peptidase activity"/>
    <property type="evidence" value="ECO:0007669"/>
    <property type="project" value="InterPro"/>
</dbReference>
<comment type="caution">
    <text evidence="4">The sequence shown here is derived from an EMBL/GenBank/DDBJ whole genome shotgun (WGS) entry which is preliminary data.</text>
</comment>
<dbReference type="InterPro" id="IPR050955">
    <property type="entry name" value="Plant_Biomass_Hydrol_Est"/>
</dbReference>
<evidence type="ECO:0000313" key="4">
    <source>
        <dbReference type="EMBL" id="OGG46762.1"/>
    </source>
</evidence>
<keyword evidence="2" id="KW-0378">Hydrolase</keyword>
<evidence type="ECO:0000313" key="5">
    <source>
        <dbReference type="Proteomes" id="UP000178606"/>
    </source>
</evidence>
<reference evidence="4 5" key="1">
    <citation type="journal article" date="2016" name="Nat. Commun.">
        <title>Thousands of microbial genomes shed light on interconnected biogeochemical processes in an aquifer system.</title>
        <authorList>
            <person name="Anantharaman K."/>
            <person name="Brown C.T."/>
            <person name="Hug L.A."/>
            <person name="Sharon I."/>
            <person name="Castelle C.J."/>
            <person name="Probst A.J."/>
            <person name="Thomas B.C."/>
            <person name="Singh A."/>
            <person name="Wilkins M.J."/>
            <person name="Karaoz U."/>
            <person name="Brodie E.L."/>
            <person name="Williams K.H."/>
            <person name="Hubbard S.S."/>
            <person name="Banfield J.F."/>
        </authorList>
    </citation>
    <scope>NUCLEOTIDE SEQUENCE [LARGE SCALE GENOMIC DNA]</scope>
    <source>
        <strain evidence="5">RIFCSPLOWO2_12_FULL_64_10</strain>
    </source>
</reference>
<dbReference type="SUPFAM" id="SSF53474">
    <property type="entry name" value="alpha/beta-Hydrolases"/>
    <property type="match status" value="1"/>
</dbReference>
<dbReference type="Proteomes" id="UP000178606">
    <property type="component" value="Unassembled WGS sequence"/>
</dbReference>